<dbReference type="Proteomes" id="UP000509597">
    <property type="component" value="Chromosome"/>
</dbReference>
<name>A0A7H9BIC1_9NEIS</name>
<evidence type="ECO:0000313" key="2">
    <source>
        <dbReference type="Proteomes" id="UP000509597"/>
    </source>
</evidence>
<organism evidence="1 2">
    <name type="scientific">Chitinibacter bivalviorum</name>
    <dbReference type="NCBI Taxonomy" id="2739434"/>
    <lineage>
        <taxon>Bacteria</taxon>
        <taxon>Pseudomonadati</taxon>
        <taxon>Pseudomonadota</taxon>
        <taxon>Betaproteobacteria</taxon>
        <taxon>Neisseriales</taxon>
        <taxon>Chitinibacteraceae</taxon>
        <taxon>Chitinibacter</taxon>
    </lineage>
</organism>
<dbReference type="KEGG" id="chiz:HQ393_09540"/>
<gene>
    <name evidence="1" type="ORF">HQ393_09540</name>
</gene>
<dbReference type="AlphaFoldDB" id="A0A7H9BIC1"/>
<proteinExistence type="predicted"/>
<keyword evidence="2" id="KW-1185">Reference proteome</keyword>
<dbReference type="EMBL" id="CP058627">
    <property type="protein sequence ID" value="QLG88470.1"/>
    <property type="molecule type" value="Genomic_DNA"/>
</dbReference>
<accession>A0A7H9BIC1</accession>
<dbReference type="RefSeq" id="WP_179354985.1">
    <property type="nucleotide sequence ID" value="NZ_CP058627.1"/>
</dbReference>
<reference evidence="1 2" key="1">
    <citation type="submission" date="2020-07" db="EMBL/GenBank/DDBJ databases">
        <title>Complete genome sequence of Chitinibacter sp. 2T18.</title>
        <authorList>
            <person name="Bae J.-W."/>
            <person name="Choi J.-W."/>
        </authorList>
    </citation>
    <scope>NUCLEOTIDE SEQUENCE [LARGE SCALE GENOMIC DNA]</scope>
    <source>
        <strain evidence="1 2">2T18</strain>
    </source>
</reference>
<sequence length="125" mass="14012">MLLSSSLLFALLTVTTPPVERTQLRQSEHMYWRSINAHQFDLWLGKEEVWRLSTSASCPALPAEGKLNLLTDHGRFKTQQRIFPAQPDPCHLLSITPLPSNADHTLPGNQIIPIEVHGVKGNNKP</sequence>
<evidence type="ECO:0000313" key="1">
    <source>
        <dbReference type="EMBL" id="QLG88470.1"/>
    </source>
</evidence>
<protein>
    <submittedName>
        <fullName evidence="1">Uncharacterized protein</fullName>
    </submittedName>
</protein>